<dbReference type="EMBL" id="DS016989">
    <property type="protein sequence ID" value="KMU85579.1"/>
    <property type="molecule type" value="Genomic_DNA"/>
</dbReference>
<gene>
    <name evidence="1" type="ORF">CIHG_03620</name>
</gene>
<sequence length="148" mass="17221">MAGIRSLPVMKLRILRWSWGDVKSFIRATDQKFDLFRPKKVKSIATAYCEKASLERLELPRNSIIKHVFDIKINKFPPIGIGNRPFLSTGTKGDLYRFTVPLNLDHKVLTKCFLYITVVLKELSQTLSKCWTIFRKVIQGTPKRLIRR</sequence>
<dbReference type="VEuPathDB" id="FungiDB:CIHG_03620"/>
<protein>
    <submittedName>
        <fullName evidence="1">Uncharacterized protein</fullName>
    </submittedName>
</protein>
<proteinExistence type="predicted"/>
<accession>A0A0J8RNJ3</accession>
<evidence type="ECO:0000313" key="2">
    <source>
        <dbReference type="Proteomes" id="UP000054563"/>
    </source>
</evidence>
<name>A0A0J8RNJ3_COCIT</name>
<dbReference type="Proteomes" id="UP000054563">
    <property type="component" value="Unassembled WGS sequence"/>
</dbReference>
<reference evidence="2" key="1">
    <citation type="journal article" date="2010" name="Genome Res.">
        <title>Population genomic sequencing of Coccidioides fungi reveals recent hybridization and transposon control.</title>
        <authorList>
            <person name="Neafsey D.E."/>
            <person name="Barker B.M."/>
            <person name="Sharpton T.J."/>
            <person name="Stajich J.E."/>
            <person name="Park D.J."/>
            <person name="Whiston E."/>
            <person name="Hung C.-Y."/>
            <person name="McMahan C."/>
            <person name="White J."/>
            <person name="Sykes S."/>
            <person name="Heiman D."/>
            <person name="Young S."/>
            <person name="Zeng Q."/>
            <person name="Abouelleil A."/>
            <person name="Aftuck L."/>
            <person name="Bessette D."/>
            <person name="Brown A."/>
            <person name="FitzGerald M."/>
            <person name="Lui A."/>
            <person name="Macdonald J.P."/>
            <person name="Priest M."/>
            <person name="Orbach M.J."/>
            <person name="Galgiani J.N."/>
            <person name="Kirkland T.N."/>
            <person name="Cole G.T."/>
            <person name="Birren B.W."/>
            <person name="Henn M.R."/>
            <person name="Taylor J.W."/>
            <person name="Rounsley S.D."/>
        </authorList>
    </citation>
    <scope>NUCLEOTIDE SEQUENCE [LARGE SCALE GENOMIC DNA]</scope>
    <source>
        <strain evidence="2">H538.4</strain>
    </source>
</reference>
<evidence type="ECO:0000313" key="1">
    <source>
        <dbReference type="EMBL" id="KMU85579.1"/>
    </source>
</evidence>
<organism evidence="1 2">
    <name type="scientific">Coccidioides immitis H538.4</name>
    <dbReference type="NCBI Taxonomy" id="396776"/>
    <lineage>
        <taxon>Eukaryota</taxon>
        <taxon>Fungi</taxon>
        <taxon>Dikarya</taxon>
        <taxon>Ascomycota</taxon>
        <taxon>Pezizomycotina</taxon>
        <taxon>Eurotiomycetes</taxon>
        <taxon>Eurotiomycetidae</taxon>
        <taxon>Onygenales</taxon>
        <taxon>Onygenaceae</taxon>
        <taxon>Coccidioides</taxon>
    </lineage>
</organism>
<dbReference type="AlphaFoldDB" id="A0A0J8RNJ3"/>